<dbReference type="Proteomes" id="UP000887574">
    <property type="component" value="Unplaced"/>
</dbReference>
<proteinExistence type="predicted"/>
<accession>A0A915E5H2</accession>
<protein>
    <submittedName>
        <fullName evidence="2">Uncharacterized protein</fullName>
    </submittedName>
</protein>
<dbReference type="AlphaFoldDB" id="A0A915E5H2"/>
<evidence type="ECO:0000313" key="1">
    <source>
        <dbReference type="Proteomes" id="UP000887574"/>
    </source>
</evidence>
<reference evidence="2" key="1">
    <citation type="submission" date="2022-11" db="UniProtKB">
        <authorList>
            <consortium name="WormBaseParasite"/>
        </authorList>
    </citation>
    <scope>IDENTIFICATION</scope>
</reference>
<dbReference type="WBParaSite" id="jg3050">
    <property type="protein sequence ID" value="jg3050"/>
    <property type="gene ID" value="jg3050"/>
</dbReference>
<organism evidence="1 2">
    <name type="scientific">Ditylenchus dipsaci</name>
    <dbReference type="NCBI Taxonomy" id="166011"/>
    <lineage>
        <taxon>Eukaryota</taxon>
        <taxon>Metazoa</taxon>
        <taxon>Ecdysozoa</taxon>
        <taxon>Nematoda</taxon>
        <taxon>Chromadorea</taxon>
        <taxon>Rhabditida</taxon>
        <taxon>Tylenchina</taxon>
        <taxon>Tylenchomorpha</taxon>
        <taxon>Sphaerularioidea</taxon>
        <taxon>Anguinidae</taxon>
        <taxon>Anguininae</taxon>
        <taxon>Ditylenchus</taxon>
    </lineage>
</organism>
<keyword evidence="1" id="KW-1185">Reference proteome</keyword>
<evidence type="ECO:0000313" key="2">
    <source>
        <dbReference type="WBParaSite" id="jg3050"/>
    </source>
</evidence>
<name>A0A915E5H2_9BILA</name>
<sequence length="94" mass="10265">MSALVILRKAPSVFCDHCHCVATCCQNKLLLAFCEEHGRFPKFLLFGSTARLAASGAEVTKILEDKIWGQETKINLEETGKVLSVVTVSHVSMG</sequence>